<dbReference type="Proteomes" id="UP000268162">
    <property type="component" value="Unassembled WGS sequence"/>
</dbReference>
<name>A0A4P9ZVM8_9FUNG</name>
<evidence type="ECO:0000313" key="4">
    <source>
        <dbReference type="EMBL" id="RKP36690.1"/>
    </source>
</evidence>
<dbReference type="InterPro" id="IPR000408">
    <property type="entry name" value="Reg_chr_condens"/>
</dbReference>
<feature type="repeat" description="RCC1" evidence="2">
    <location>
        <begin position="253"/>
        <end position="296"/>
    </location>
</feature>
<dbReference type="SUPFAM" id="SSF50985">
    <property type="entry name" value="RCC1/BLIP-II"/>
    <property type="match status" value="1"/>
</dbReference>
<evidence type="ECO:0000256" key="1">
    <source>
        <dbReference type="ARBA" id="ARBA00022737"/>
    </source>
</evidence>
<dbReference type="PANTHER" id="PTHR22870">
    <property type="entry name" value="REGULATOR OF CHROMOSOME CONDENSATION"/>
    <property type="match status" value="1"/>
</dbReference>
<sequence length="369" mass="40208">MTSFNKSGTHSLRTNVLGLGHNLFGQTLFPSQQSVESLESTPAVVDLVTNIDTIVQTPRPLPNIQRIVGADWNVTWGLQRNGNSSLSMVQWGWDESTGQPLQFPKPVEGLAHIQSDLIRKVFNADGRLYALTTDHCLHQVLALTIEHIERGIIDMAQTYSGEIFVIRQGKPGFILYTCMGAIPGILSITSAALVLMGRFLHQYYNTWDSGGIATWSPIEKTARDLLVPNIMSPPRFTQLAAGWHHFLALTDAGDVYSWGQSRLSPVPIPTIIEAVQGIPISHIACGAWHSALVSEPGDVYTFGRSDKGQLGRLGDSGNRTSLPQLAEFTGEVEPHLVTVACGEAHTVVVSADGQPYVAGWEKVDDYGTK</sequence>
<evidence type="ECO:0000256" key="3">
    <source>
        <dbReference type="SAM" id="Phobius"/>
    </source>
</evidence>
<dbReference type="Gene3D" id="2.130.10.30">
    <property type="entry name" value="Regulator of chromosome condensation 1/beta-lactamase-inhibitor protein II"/>
    <property type="match status" value="1"/>
</dbReference>
<dbReference type="STRING" id="215637.A0A4P9ZVM8"/>
<dbReference type="EMBL" id="ML002611">
    <property type="protein sequence ID" value="RKP36690.1"/>
    <property type="molecule type" value="Genomic_DNA"/>
</dbReference>
<dbReference type="PROSITE" id="PS00626">
    <property type="entry name" value="RCC1_2"/>
    <property type="match status" value="1"/>
</dbReference>
<dbReference type="PROSITE" id="PS50012">
    <property type="entry name" value="RCC1_3"/>
    <property type="match status" value="2"/>
</dbReference>
<keyword evidence="3" id="KW-0472">Membrane</keyword>
<proteinExistence type="predicted"/>
<protein>
    <submittedName>
        <fullName evidence="4">Regulator of chromosome condensation 1/beta-lactamase-inhibitor protein II</fullName>
    </submittedName>
</protein>
<keyword evidence="1" id="KW-0677">Repeat</keyword>
<dbReference type="InterPro" id="IPR051210">
    <property type="entry name" value="Ub_ligase/GEF_domain"/>
</dbReference>
<feature type="transmembrane region" description="Helical" evidence="3">
    <location>
        <begin position="173"/>
        <end position="195"/>
    </location>
</feature>
<dbReference type="Pfam" id="PF00415">
    <property type="entry name" value="RCC1"/>
    <property type="match status" value="1"/>
</dbReference>
<evidence type="ECO:0000256" key="2">
    <source>
        <dbReference type="PROSITE-ProRule" id="PRU00235"/>
    </source>
</evidence>
<evidence type="ECO:0000313" key="5">
    <source>
        <dbReference type="Proteomes" id="UP000268162"/>
    </source>
</evidence>
<keyword evidence="3" id="KW-1133">Transmembrane helix</keyword>
<dbReference type="PANTHER" id="PTHR22870:SF408">
    <property type="entry name" value="OS09G0560450 PROTEIN"/>
    <property type="match status" value="1"/>
</dbReference>
<dbReference type="InterPro" id="IPR009091">
    <property type="entry name" value="RCC1/BLIP-II"/>
</dbReference>
<keyword evidence="3" id="KW-0812">Transmembrane</keyword>
<reference evidence="5" key="1">
    <citation type="journal article" date="2018" name="Nat. Microbiol.">
        <title>Leveraging single-cell genomics to expand the fungal tree of life.</title>
        <authorList>
            <person name="Ahrendt S.R."/>
            <person name="Quandt C.A."/>
            <person name="Ciobanu D."/>
            <person name="Clum A."/>
            <person name="Salamov A."/>
            <person name="Andreopoulos B."/>
            <person name="Cheng J.F."/>
            <person name="Woyke T."/>
            <person name="Pelin A."/>
            <person name="Henrissat B."/>
            <person name="Reynolds N.K."/>
            <person name="Benny G.L."/>
            <person name="Smith M.E."/>
            <person name="James T.Y."/>
            <person name="Grigoriev I.V."/>
        </authorList>
    </citation>
    <scope>NUCLEOTIDE SEQUENCE [LARGE SCALE GENOMIC DNA]</scope>
    <source>
        <strain evidence="5">RSA 468</strain>
    </source>
</reference>
<gene>
    <name evidence="4" type="ORF">BJ085DRAFT_28395</name>
</gene>
<dbReference type="Pfam" id="PF13540">
    <property type="entry name" value="RCC1_2"/>
    <property type="match status" value="1"/>
</dbReference>
<keyword evidence="5" id="KW-1185">Reference proteome</keyword>
<feature type="repeat" description="RCC1" evidence="2">
    <location>
        <begin position="297"/>
        <end position="352"/>
    </location>
</feature>
<accession>A0A4P9ZVM8</accession>
<organism evidence="4 5">
    <name type="scientific">Dimargaris cristalligena</name>
    <dbReference type="NCBI Taxonomy" id="215637"/>
    <lineage>
        <taxon>Eukaryota</taxon>
        <taxon>Fungi</taxon>
        <taxon>Fungi incertae sedis</taxon>
        <taxon>Zoopagomycota</taxon>
        <taxon>Kickxellomycotina</taxon>
        <taxon>Dimargaritomycetes</taxon>
        <taxon>Dimargaritales</taxon>
        <taxon>Dimargaritaceae</taxon>
        <taxon>Dimargaris</taxon>
    </lineage>
</organism>
<dbReference type="AlphaFoldDB" id="A0A4P9ZVM8"/>